<proteinExistence type="predicted"/>
<organism evidence="1 2">
    <name type="scientific">Desulfoscipio gibsoniae DSM 7213</name>
    <dbReference type="NCBI Taxonomy" id="767817"/>
    <lineage>
        <taxon>Bacteria</taxon>
        <taxon>Bacillati</taxon>
        <taxon>Bacillota</taxon>
        <taxon>Clostridia</taxon>
        <taxon>Eubacteriales</taxon>
        <taxon>Desulfallaceae</taxon>
        <taxon>Desulfoscipio</taxon>
    </lineage>
</organism>
<dbReference type="EMBL" id="CP003273">
    <property type="protein sequence ID" value="AGL02778.1"/>
    <property type="molecule type" value="Genomic_DNA"/>
</dbReference>
<dbReference type="Proteomes" id="UP000013520">
    <property type="component" value="Chromosome"/>
</dbReference>
<protein>
    <submittedName>
        <fullName evidence="1">Uncharacterized protein</fullName>
    </submittedName>
</protein>
<dbReference type="STRING" id="767817.Desgi_3435"/>
<gene>
    <name evidence="1" type="ORF">Desgi_3435</name>
</gene>
<evidence type="ECO:0000313" key="2">
    <source>
        <dbReference type="Proteomes" id="UP000013520"/>
    </source>
</evidence>
<dbReference type="KEGG" id="dgi:Desgi_3435"/>
<evidence type="ECO:0000313" key="1">
    <source>
        <dbReference type="EMBL" id="AGL02778.1"/>
    </source>
</evidence>
<dbReference type="HOGENOM" id="CLU_3288447_0_0_9"/>
<dbReference type="AlphaFoldDB" id="R4KHT7"/>
<sequence>MLYQKLPATFMVVVKEEAINAGIKKETGLLKVRTPVQIFT</sequence>
<accession>R4KHT7</accession>
<keyword evidence="2" id="KW-1185">Reference proteome</keyword>
<name>R4KHT7_9FIRM</name>
<reference evidence="1 2" key="1">
    <citation type="submission" date="2012-01" db="EMBL/GenBank/DDBJ databases">
        <title>Complete sequence of Desulfotomaculum gibsoniae DSM 7213.</title>
        <authorList>
            <consortium name="US DOE Joint Genome Institute"/>
            <person name="Lucas S."/>
            <person name="Han J."/>
            <person name="Lapidus A."/>
            <person name="Cheng J.-F."/>
            <person name="Goodwin L."/>
            <person name="Pitluck S."/>
            <person name="Peters L."/>
            <person name="Ovchinnikova G."/>
            <person name="Teshima H."/>
            <person name="Detter J.C."/>
            <person name="Han C."/>
            <person name="Tapia R."/>
            <person name="Land M."/>
            <person name="Hauser L."/>
            <person name="Kyrpides N."/>
            <person name="Ivanova N."/>
            <person name="Pagani I."/>
            <person name="Parshina S."/>
            <person name="Plugge C."/>
            <person name="Muyzer G."/>
            <person name="Kuever J."/>
            <person name="Ivanova A."/>
            <person name="Nazina T."/>
            <person name="Klenk H.-P."/>
            <person name="Brambilla E."/>
            <person name="Spring S."/>
            <person name="Stams A.F."/>
            <person name="Woyke T."/>
        </authorList>
    </citation>
    <scope>NUCLEOTIDE SEQUENCE [LARGE SCALE GENOMIC DNA]</scope>
    <source>
        <strain evidence="1 2">DSM 7213</strain>
    </source>
</reference>